<dbReference type="EC" id="5.2.1.8" evidence="5"/>
<keyword evidence="6" id="KW-0812">Transmembrane</keyword>
<evidence type="ECO:0000256" key="1">
    <source>
        <dbReference type="ARBA" id="ARBA00000971"/>
    </source>
</evidence>
<feature type="domain" description="PPIase FKBP-type" evidence="7">
    <location>
        <begin position="81"/>
        <end position="168"/>
    </location>
</feature>
<comment type="similarity">
    <text evidence="5">Belongs to the FKBP-type PPIase family.</text>
</comment>
<evidence type="ECO:0000256" key="2">
    <source>
        <dbReference type="ARBA" id="ARBA00023110"/>
    </source>
</evidence>
<evidence type="ECO:0000256" key="3">
    <source>
        <dbReference type="ARBA" id="ARBA00023235"/>
    </source>
</evidence>
<evidence type="ECO:0000313" key="9">
    <source>
        <dbReference type="Proteomes" id="UP000053904"/>
    </source>
</evidence>
<dbReference type="InterPro" id="IPR001179">
    <property type="entry name" value="PPIase_FKBP_dom"/>
</dbReference>
<evidence type="ECO:0000259" key="7">
    <source>
        <dbReference type="PROSITE" id="PS50059"/>
    </source>
</evidence>
<protein>
    <recommendedName>
        <fullName evidence="5">Peptidyl-prolyl cis-trans isomerase</fullName>
        <ecNumber evidence="5">5.2.1.8</ecNumber>
    </recommendedName>
</protein>
<dbReference type="PANTHER" id="PTHR45779">
    <property type="entry name" value="PEPTIDYLPROLYL ISOMERASE"/>
    <property type="match status" value="1"/>
</dbReference>
<dbReference type="PROSITE" id="PS50059">
    <property type="entry name" value="FKBP_PPIASE"/>
    <property type="match status" value="1"/>
</dbReference>
<gene>
    <name evidence="8" type="ORF">XD93_0270</name>
</gene>
<dbReference type="FunFam" id="3.10.50.40:FF:000006">
    <property type="entry name" value="Peptidyl-prolyl cis-trans isomerase"/>
    <property type="match status" value="1"/>
</dbReference>
<keyword evidence="2 4" id="KW-0697">Rotamase</keyword>
<dbReference type="GO" id="GO:0003755">
    <property type="term" value="F:peptidyl-prolyl cis-trans isomerase activity"/>
    <property type="evidence" value="ECO:0007669"/>
    <property type="project" value="UniProtKB-UniRule"/>
</dbReference>
<dbReference type="Gene3D" id="3.10.50.40">
    <property type="match status" value="1"/>
</dbReference>
<keyword evidence="6" id="KW-1133">Transmembrane helix</keyword>
<feature type="transmembrane region" description="Helical" evidence="6">
    <location>
        <begin position="6"/>
        <end position="28"/>
    </location>
</feature>
<dbReference type="EMBL" id="LGGO01000024">
    <property type="protein sequence ID" value="KUK77537.1"/>
    <property type="molecule type" value="Genomic_DNA"/>
</dbReference>
<evidence type="ECO:0000256" key="5">
    <source>
        <dbReference type="RuleBase" id="RU003915"/>
    </source>
</evidence>
<sequence>MDVPEGAKFVFFVVPVFLISIGLIYFFFKNDSTLNNLDSRDEQLQEAEEISGSQSNTEDIDFEEFKIETIEEGEGKGAEVGDEVSVHYTGTLKDGTKFDSSYDRGEPFTFTLGIGQVIQGWDQGIVGMKVGEKRKLEIPSELGYGETGQGSIPANAGLVFETELVSINSEN</sequence>
<reference evidence="9" key="1">
    <citation type="journal article" date="2015" name="MBio">
        <title>Genome-Resolved Metagenomic Analysis Reveals Roles for Candidate Phyla and Other Microbial Community Members in Biogeochemical Transformations in Oil Reservoirs.</title>
        <authorList>
            <person name="Hu P."/>
            <person name="Tom L."/>
            <person name="Singh A."/>
            <person name="Thomas B.C."/>
            <person name="Baker B.J."/>
            <person name="Piceno Y.M."/>
            <person name="Andersen G.L."/>
            <person name="Banfield J.F."/>
        </authorList>
    </citation>
    <scope>NUCLEOTIDE SEQUENCE [LARGE SCALE GENOMIC DNA]</scope>
</reference>
<dbReference type="PANTHER" id="PTHR45779:SF7">
    <property type="entry name" value="PEPTIDYLPROLYL ISOMERASE"/>
    <property type="match status" value="1"/>
</dbReference>
<dbReference type="SUPFAM" id="SSF54534">
    <property type="entry name" value="FKBP-like"/>
    <property type="match status" value="1"/>
</dbReference>
<organism evidence="8 9">
    <name type="scientific">candidate division WS6 bacterium 34_10</name>
    <dbReference type="NCBI Taxonomy" id="1641389"/>
    <lineage>
        <taxon>Bacteria</taxon>
        <taxon>Candidatus Dojkabacteria</taxon>
    </lineage>
</organism>
<evidence type="ECO:0000256" key="6">
    <source>
        <dbReference type="SAM" id="Phobius"/>
    </source>
</evidence>
<keyword evidence="6" id="KW-0472">Membrane</keyword>
<accession>A0A101HIL6</accession>
<proteinExistence type="inferred from homology"/>
<dbReference type="InterPro" id="IPR044609">
    <property type="entry name" value="FKBP2/11"/>
</dbReference>
<dbReference type="InterPro" id="IPR046357">
    <property type="entry name" value="PPIase_dom_sf"/>
</dbReference>
<keyword evidence="3 4" id="KW-0413">Isomerase</keyword>
<comment type="caution">
    <text evidence="8">The sequence shown here is derived from an EMBL/GenBank/DDBJ whole genome shotgun (WGS) entry which is preliminary data.</text>
</comment>
<dbReference type="Pfam" id="PF00254">
    <property type="entry name" value="FKBP_C"/>
    <property type="match status" value="1"/>
</dbReference>
<evidence type="ECO:0000313" key="8">
    <source>
        <dbReference type="EMBL" id="KUK77537.1"/>
    </source>
</evidence>
<name>A0A101HIL6_9BACT</name>
<dbReference type="AlphaFoldDB" id="A0A101HIL6"/>
<evidence type="ECO:0000256" key="4">
    <source>
        <dbReference type="PROSITE-ProRule" id="PRU00277"/>
    </source>
</evidence>
<dbReference type="Proteomes" id="UP000053904">
    <property type="component" value="Unassembled WGS sequence"/>
</dbReference>
<comment type="catalytic activity">
    <reaction evidence="1 4 5">
        <text>[protein]-peptidylproline (omega=180) = [protein]-peptidylproline (omega=0)</text>
        <dbReference type="Rhea" id="RHEA:16237"/>
        <dbReference type="Rhea" id="RHEA-COMP:10747"/>
        <dbReference type="Rhea" id="RHEA-COMP:10748"/>
        <dbReference type="ChEBI" id="CHEBI:83833"/>
        <dbReference type="ChEBI" id="CHEBI:83834"/>
        <dbReference type="EC" id="5.2.1.8"/>
    </reaction>
</comment>